<dbReference type="EMBL" id="QEQK01000002">
    <property type="protein sequence ID" value="PWN57344.1"/>
    <property type="molecule type" value="Genomic_DNA"/>
</dbReference>
<proteinExistence type="predicted"/>
<dbReference type="InterPro" id="IPR025840">
    <property type="entry name" value="7TM_transglut"/>
</dbReference>
<dbReference type="OrthoDB" id="253840at2"/>
<gene>
    <name evidence="4" type="ORF">DEH80_02255</name>
</gene>
<evidence type="ECO:0000313" key="5">
    <source>
        <dbReference type="Proteomes" id="UP000251800"/>
    </source>
</evidence>
<organism evidence="4 5">
    <name type="scientific">Abyssibacter profundi</name>
    <dbReference type="NCBI Taxonomy" id="2182787"/>
    <lineage>
        <taxon>Bacteria</taxon>
        <taxon>Pseudomonadati</taxon>
        <taxon>Pseudomonadota</taxon>
        <taxon>Gammaproteobacteria</taxon>
        <taxon>Chromatiales</taxon>
        <taxon>Oceanococcaceae</taxon>
        <taxon>Abyssibacter</taxon>
    </lineage>
</organism>
<dbReference type="AlphaFoldDB" id="A0A363UPG7"/>
<dbReference type="SUPFAM" id="SSF54001">
    <property type="entry name" value="Cysteine proteinases"/>
    <property type="match status" value="1"/>
</dbReference>
<dbReference type="Proteomes" id="UP000251800">
    <property type="component" value="Unassembled WGS sequence"/>
</dbReference>
<feature type="transmembrane region" description="Helical" evidence="1">
    <location>
        <begin position="415"/>
        <end position="432"/>
    </location>
</feature>
<evidence type="ECO:0008006" key="6">
    <source>
        <dbReference type="Google" id="ProtNLM"/>
    </source>
</evidence>
<protein>
    <recommendedName>
        <fullName evidence="6">7 transmembrane helices usually fused to an inactive transglutaminase domain-containing protein</fullName>
    </recommendedName>
</protein>
<name>A0A363UPG7_9GAMM</name>
<keyword evidence="1" id="KW-0472">Membrane</keyword>
<evidence type="ECO:0000313" key="4">
    <source>
        <dbReference type="EMBL" id="PWN57344.1"/>
    </source>
</evidence>
<dbReference type="InterPro" id="IPR025838">
    <property type="entry name" value="Transglut_i_TM"/>
</dbReference>
<feature type="domain" description="7 transmembrane helices usually fused to an inactive transglutaminase" evidence="3">
    <location>
        <begin position="260"/>
        <end position="505"/>
    </location>
</feature>
<accession>A0A363UPG7</accession>
<keyword evidence="5" id="KW-1185">Reference proteome</keyword>
<comment type="caution">
    <text evidence="4">The sequence shown here is derived from an EMBL/GenBank/DDBJ whole genome shotgun (WGS) entry which is preliminary data.</text>
</comment>
<feature type="transmembrane region" description="Helical" evidence="1">
    <location>
        <begin position="312"/>
        <end position="329"/>
    </location>
</feature>
<sequence length="511" mass="55740">MRNLPVWIIAALLIAAGLSLTAYKARSLGLPLTPSTEAAVWTVEARAAFRARGGPVKATLLIPGQPPGFEQLDEDFISSGFGVSQEDSGLNRAALWAIRRANGTQALYYRVTVYESETRPATHTDPFPGYPQVPAYGESTQAAVNALLEEVRSESADIVTFARALIERMNREGSNPSVDSLRSGSNSPGAWAQWLVDVLAGARIPARVIWGLPLVDGTRDASLVPYIEVHNEQRWIPMSPLTGKTGLPDDFLVWRVGNDPLLAVDGGAQPDVRFSVARSQREIVSIARDRARNHGSLLLDYSLFALPVQTQNVYKVLLTVPLGAFLVVLLRNVVGVKTFGTFMPILIALAFRETKLLWGIILFSLIVALGLGLRFALERLKLLLVPRLASVLIIVIFLMLLVSLISHQLGMEKGLSIALFPMVILAMTIERMSLVWEEHGAGEATLQGCGSLLVAAAGFLVMSNPTLTHLVFVFPELLLVLLGGCLILGRYTGYRLSEFWRFRAVIAGKQL</sequence>
<dbReference type="InterPro" id="IPR038765">
    <property type="entry name" value="Papain-like_cys_pep_sf"/>
</dbReference>
<feature type="transmembrane region" description="Helical" evidence="1">
    <location>
        <begin position="389"/>
        <end position="409"/>
    </location>
</feature>
<dbReference type="Pfam" id="PF14400">
    <property type="entry name" value="Transglut_i_TM"/>
    <property type="match status" value="1"/>
</dbReference>
<reference evidence="4 5" key="1">
    <citation type="submission" date="2018-05" db="EMBL/GenBank/DDBJ databases">
        <title>Abyssibacter profundi OUC007T gen. nov., sp. nov, a marine bacterium isolated from seawater of the Mariana Trench.</title>
        <authorList>
            <person name="Zhou S."/>
        </authorList>
    </citation>
    <scope>NUCLEOTIDE SEQUENCE [LARGE SCALE GENOMIC DNA]</scope>
    <source>
        <strain evidence="4 5">OUC007</strain>
    </source>
</reference>
<dbReference type="Pfam" id="PF14402">
    <property type="entry name" value="7TM_transglut"/>
    <property type="match status" value="1"/>
</dbReference>
<dbReference type="RefSeq" id="WP_109718849.1">
    <property type="nucleotide sequence ID" value="NZ_QEQK01000002.1"/>
</dbReference>
<evidence type="ECO:0000259" key="3">
    <source>
        <dbReference type="Pfam" id="PF14402"/>
    </source>
</evidence>
<evidence type="ECO:0000256" key="1">
    <source>
        <dbReference type="SAM" id="Phobius"/>
    </source>
</evidence>
<feature type="transmembrane region" description="Helical" evidence="1">
    <location>
        <begin position="444"/>
        <end position="463"/>
    </location>
</feature>
<keyword evidence="1" id="KW-1133">Transmembrane helix</keyword>
<evidence type="ECO:0000259" key="2">
    <source>
        <dbReference type="Pfam" id="PF14400"/>
    </source>
</evidence>
<feature type="transmembrane region" description="Helical" evidence="1">
    <location>
        <begin position="357"/>
        <end position="377"/>
    </location>
</feature>
<feature type="domain" description="Inactive transglutaminase fused to 7 transmembrane helices" evidence="2">
    <location>
        <begin position="23"/>
        <end position="183"/>
    </location>
</feature>
<keyword evidence="1" id="KW-0812">Transmembrane</keyword>
<feature type="transmembrane region" description="Helical" evidence="1">
    <location>
        <begin position="469"/>
        <end position="491"/>
    </location>
</feature>